<dbReference type="InterPro" id="IPR029044">
    <property type="entry name" value="Nucleotide-diphossugar_trans"/>
</dbReference>
<comment type="caution">
    <text evidence="2">The sequence shown here is derived from an EMBL/GenBank/DDBJ whole genome shotgun (WGS) entry which is preliminary data.</text>
</comment>
<proteinExistence type="predicted"/>
<feature type="domain" description="Glycosyltransferase 2-like" evidence="1">
    <location>
        <begin position="8"/>
        <end position="149"/>
    </location>
</feature>
<organism evidence="2 3">
    <name type="scientific">Occultella glacieicola</name>
    <dbReference type="NCBI Taxonomy" id="2518684"/>
    <lineage>
        <taxon>Bacteria</taxon>
        <taxon>Bacillati</taxon>
        <taxon>Actinomycetota</taxon>
        <taxon>Actinomycetes</taxon>
        <taxon>Micrococcales</taxon>
        <taxon>Ruaniaceae</taxon>
        <taxon>Occultella</taxon>
    </lineage>
</organism>
<dbReference type="Proteomes" id="UP000504882">
    <property type="component" value="Unassembled WGS sequence"/>
</dbReference>
<dbReference type="PANTHER" id="PTHR43685">
    <property type="entry name" value="GLYCOSYLTRANSFERASE"/>
    <property type="match status" value="1"/>
</dbReference>
<dbReference type="Pfam" id="PF00535">
    <property type="entry name" value="Glycos_transf_2"/>
    <property type="match status" value="1"/>
</dbReference>
<name>A0ABY2E359_9MICO</name>
<dbReference type="SUPFAM" id="SSF53448">
    <property type="entry name" value="Nucleotide-diphospho-sugar transferases"/>
    <property type="match status" value="1"/>
</dbReference>
<dbReference type="InterPro" id="IPR001173">
    <property type="entry name" value="Glyco_trans_2-like"/>
</dbReference>
<dbReference type="EMBL" id="SMNA01000005">
    <property type="protein sequence ID" value="TDE94058.1"/>
    <property type="molecule type" value="Genomic_DNA"/>
</dbReference>
<dbReference type="RefSeq" id="WP_133107784.1">
    <property type="nucleotide sequence ID" value="NZ_SMNA01000005.1"/>
</dbReference>
<dbReference type="InterPro" id="IPR050834">
    <property type="entry name" value="Glycosyltransf_2"/>
</dbReference>
<dbReference type="Gene3D" id="3.90.550.10">
    <property type="entry name" value="Spore Coat Polysaccharide Biosynthesis Protein SpsA, Chain A"/>
    <property type="match status" value="1"/>
</dbReference>
<gene>
    <name evidence="2" type="ORF">EXU48_11420</name>
</gene>
<evidence type="ECO:0000313" key="3">
    <source>
        <dbReference type="Proteomes" id="UP000504882"/>
    </source>
</evidence>
<accession>A0ABY2E359</accession>
<keyword evidence="3" id="KW-1185">Reference proteome</keyword>
<dbReference type="PANTHER" id="PTHR43685:SF2">
    <property type="entry name" value="GLYCOSYLTRANSFERASE 2-LIKE DOMAIN-CONTAINING PROTEIN"/>
    <property type="match status" value="1"/>
</dbReference>
<evidence type="ECO:0000259" key="1">
    <source>
        <dbReference type="Pfam" id="PF00535"/>
    </source>
</evidence>
<sequence>MSTPRLTIGLPVYNGEVYLAETLESLLAQDFSDFELVISDNASTDRTVDIVESVAERDSRVRLVRNDRNMGAAFNYNRLVRDSRAELFKWAGYDDLLDPSYVSSCVAALDANRDAVLAFTQATIIDGTGQDVRAYDEKLDVTAPTPWRRVAAFAWRFNLCNAAFGVMRREPMARTDLIRSYISSDVTFLAQMAALGGFDLVDRRLFRRRIHESSSRQGRTTASEIASWFDPAATRAPTFVRLRLLGRTTGALARTTGSTPDDLASGAAFAVAYSTRRARISAGRLRARVRGRLLAPPELIHQVDGSSS</sequence>
<protein>
    <submittedName>
        <fullName evidence="2">Glycosyltransferase</fullName>
    </submittedName>
</protein>
<evidence type="ECO:0000313" key="2">
    <source>
        <dbReference type="EMBL" id="TDE94058.1"/>
    </source>
</evidence>
<reference evidence="2 3" key="1">
    <citation type="submission" date="2019-03" db="EMBL/GenBank/DDBJ databases">
        <title>Genomic features of bacteria from cold environments.</title>
        <authorList>
            <person name="Shen L."/>
        </authorList>
    </citation>
    <scope>NUCLEOTIDE SEQUENCE [LARGE SCALE GENOMIC DNA]</scope>
    <source>
        <strain evidence="3">T3246-1</strain>
    </source>
</reference>